<feature type="domain" description="Phosphoethanolamine transferase N-terminal" evidence="10">
    <location>
        <begin position="64"/>
        <end position="206"/>
    </location>
</feature>
<comment type="subcellular location">
    <subcellularLocation>
        <location evidence="1">Cell inner membrane</location>
        <topology evidence="1">Multi-pass membrane protein</topology>
    </subcellularLocation>
</comment>
<feature type="transmembrane region" description="Helical" evidence="8">
    <location>
        <begin position="158"/>
        <end position="181"/>
    </location>
</feature>
<feature type="transmembrane region" description="Helical" evidence="8">
    <location>
        <begin position="21"/>
        <end position="41"/>
    </location>
</feature>
<dbReference type="GO" id="GO:0016740">
    <property type="term" value="F:transferase activity"/>
    <property type="evidence" value="ECO:0007669"/>
    <property type="project" value="UniProtKB-KW"/>
</dbReference>
<dbReference type="Gene3D" id="3.40.720.10">
    <property type="entry name" value="Alkaline Phosphatase, subunit A"/>
    <property type="match status" value="1"/>
</dbReference>
<dbReference type="EC" id="2.7.-.-" evidence="11"/>
<accession>A0ABW0NHR6</accession>
<name>A0ABW0NHR6_9BURK</name>
<evidence type="ECO:0000256" key="4">
    <source>
        <dbReference type="ARBA" id="ARBA00022679"/>
    </source>
</evidence>
<evidence type="ECO:0000313" key="11">
    <source>
        <dbReference type="EMBL" id="MFC5499587.1"/>
    </source>
</evidence>
<dbReference type="Pfam" id="PF00884">
    <property type="entry name" value="Sulfatase"/>
    <property type="match status" value="1"/>
</dbReference>
<dbReference type="InterPro" id="IPR040423">
    <property type="entry name" value="PEA_transferase"/>
</dbReference>
<evidence type="ECO:0000256" key="1">
    <source>
        <dbReference type="ARBA" id="ARBA00004429"/>
    </source>
</evidence>
<sequence>MRISVAVRPWLARPAVHPETLVLACAAFVMLVGNGPFWHAALAGRSWHQPGTWGFSAALFVSITALYVAATALVSSRFTVRPLLTLVLLVSAGASYYIERYSVYLDRAMLANVLATNYKEARELVGLGTAVHVLLFGALPAALLWWPRLKARPLARGLMVRAGWVLAAAALGLGSMLLVFADFASLMRNNEEMRYLITPGNVVASFSANVWGRAKRPTQPKLAIGTDAKIAGAARARPTLFVLVVGETARSQNFSLNGYARQTNPELARRNVISFPDAVACGTSTEVSLPCMFSPYGRSRYDEEKIQTHESVLNVLARAGVQVLWRDNQSGCKGVCDGLPIDQLDHAGIAPFCTGDTCLDEVLLSGMDQVLRDRTGNLLVVMHQLGSHGPAYFKRYPPSLRRFQPDCRSEDLRLCSSAEIVNAYDNSLLYTDFFLGKVIDFLQQAQQTHDTAMLYVSDHGESLGEGGLFLHGMPYAIAPHVQTRVPFVLWMSPSFRATLGIDEQCLRGNAKPEAASHEQLFHTLLGVFGVQTSAYERRFDLFAPCRSH</sequence>
<dbReference type="Proteomes" id="UP001596037">
    <property type="component" value="Unassembled WGS sequence"/>
</dbReference>
<dbReference type="Pfam" id="PF08019">
    <property type="entry name" value="EptA_B_N"/>
    <property type="match status" value="1"/>
</dbReference>
<gene>
    <name evidence="11" type="ORF">ACFPOE_18725</name>
</gene>
<proteinExistence type="predicted"/>
<dbReference type="PANTHER" id="PTHR30443">
    <property type="entry name" value="INNER MEMBRANE PROTEIN"/>
    <property type="match status" value="1"/>
</dbReference>
<dbReference type="InterPro" id="IPR017850">
    <property type="entry name" value="Alkaline_phosphatase_core_sf"/>
</dbReference>
<dbReference type="NCBIfam" id="NF028537">
    <property type="entry name" value="P_eth_NH2_trans"/>
    <property type="match status" value="1"/>
</dbReference>
<dbReference type="PANTHER" id="PTHR30443:SF0">
    <property type="entry name" value="PHOSPHOETHANOLAMINE TRANSFERASE EPTA"/>
    <property type="match status" value="1"/>
</dbReference>
<evidence type="ECO:0000259" key="10">
    <source>
        <dbReference type="Pfam" id="PF08019"/>
    </source>
</evidence>
<protein>
    <submittedName>
        <fullName evidence="11">Phosphoethanolamine transferase</fullName>
        <ecNumber evidence="11">2.7.-.-</ecNumber>
    </submittedName>
</protein>
<evidence type="ECO:0000256" key="7">
    <source>
        <dbReference type="ARBA" id="ARBA00023136"/>
    </source>
</evidence>
<keyword evidence="4 11" id="KW-0808">Transferase</keyword>
<organism evidence="11 12">
    <name type="scientific">Caenimonas terrae</name>
    <dbReference type="NCBI Taxonomy" id="696074"/>
    <lineage>
        <taxon>Bacteria</taxon>
        <taxon>Pseudomonadati</taxon>
        <taxon>Pseudomonadota</taxon>
        <taxon>Betaproteobacteria</taxon>
        <taxon>Burkholderiales</taxon>
        <taxon>Comamonadaceae</taxon>
        <taxon>Caenimonas</taxon>
    </lineage>
</organism>
<keyword evidence="7 8" id="KW-0472">Membrane</keyword>
<comment type="caution">
    <text evidence="11">The sequence shown here is derived from an EMBL/GenBank/DDBJ whole genome shotgun (WGS) entry which is preliminary data.</text>
</comment>
<dbReference type="SUPFAM" id="SSF53649">
    <property type="entry name" value="Alkaline phosphatase-like"/>
    <property type="match status" value="1"/>
</dbReference>
<evidence type="ECO:0000259" key="9">
    <source>
        <dbReference type="Pfam" id="PF00884"/>
    </source>
</evidence>
<dbReference type="CDD" id="cd16017">
    <property type="entry name" value="LptA"/>
    <property type="match status" value="1"/>
</dbReference>
<keyword evidence="12" id="KW-1185">Reference proteome</keyword>
<reference evidence="12" key="1">
    <citation type="journal article" date="2019" name="Int. J. Syst. Evol. Microbiol.">
        <title>The Global Catalogue of Microorganisms (GCM) 10K type strain sequencing project: providing services to taxonomists for standard genome sequencing and annotation.</title>
        <authorList>
            <consortium name="The Broad Institute Genomics Platform"/>
            <consortium name="The Broad Institute Genome Sequencing Center for Infectious Disease"/>
            <person name="Wu L."/>
            <person name="Ma J."/>
        </authorList>
    </citation>
    <scope>NUCLEOTIDE SEQUENCE [LARGE SCALE GENOMIC DNA]</scope>
    <source>
        <strain evidence="12">CCUG 57401</strain>
    </source>
</reference>
<evidence type="ECO:0000256" key="5">
    <source>
        <dbReference type="ARBA" id="ARBA00022692"/>
    </source>
</evidence>
<dbReference type="InterPro" id="IPR012549">
    <property type="entry name" value="EptA-like_N"/>
</dbReference>
<keyword evidence="2" id="KW-1003">Cell membrane</keyword>
<keyword evidence="6 8" id="KW-1133">Transmembrane helix</keyword>
<evidence type="ECO:0000256" key="8">
    <source>
        <dbReference type="SAM" id="Phobius"/>
    </source>
</evidence>
<evidence type="ECO:0000256" key="6">
    <source>
        <dbReference type="ARBA" id="ARBA00022989"/>
    </source>
</evidence>
<evidence type="ECO:0000313" key="12">
    <source>
        <dbReference type="Proteomes" id="UP001596037"/>
    </source>
</evidence>
<dbReference type="RefSeq" id="WP_376851806.1">
    <property type="nucleotide sequence ID" value="NZ_JBHSMF010000009.1"/>
</dbReference>
<keyword evidence="3" id="KW-0997">Cell inner membrane</keyword>
<dbReference type="InterPro" id="IPR000917">
    <property type="entry name" value="Sulfatase_N"/>
</dbReference>
<evidence type="ECO:0000256" key="2">
    <source>
        <dbReference type="ARBA" id="ARBA00022475"/>
    </source>
</evidence>
<feature type="transmembrane region" description="Helical" evidence="8">
    <location>
        <begin position="80"/>
        <end position="98"/>
    </location>
</feature>
<feature type="transmembrane region" description="Helical" evidence="8">
    <location>
        <begin position="53"/>
        <end position="73"/>
    </location>
</feature>
<feature type="domain" description="Sulfatase N-terminal" evidence="9">
    <location>
        <begin position="241"/>
        <end position="530"/>
    </location>
</feature>
<feature type="transmembrane region" description="Helical" evidence="8">
    <location>
        <begin position="124"/>
        <end position="146"/>
    </location>
</feature>
<keyword evidence="5 8" id="KW-0812">Transmembrane</keyword>
<evidence type="ECO:0000256" key="3">
    <source>
        <dbReference type="ARBA" id="ARBA00022519"/>
    </source>
</evidence>
<dbReference type="InterPro" id="IPR058130">
    <property type="entry name" value="PEA_transf_C"/>
</dbReference>
<dbReference type="EMBL" id="JBHSMF010000009">
    <property type="protein sequence ID" value="MFC5499587.1"/>
    <property type="molecule type" value="Genomic_DNA"/>
</dbReference>